<sequence length="545" mass="61083">MPSGKDCKNSPSIDRLPVELLLEVFSLSNTFNPIEDEDFSEESPTQINRNAVALSHVNSRWRLVSLSTPSLWSTFDISLSSTSWDKVPVSLPMLIAVHLERSKNAVLDIRVAFDRNNVNYARSFPILPRLFKEAHRWRSSVLVLPESQELISTIFPTTFPLLHELHMRLLPLDDVGSCRAPVFHAAALRTLSISMFGYGGDYNLNCLCDVTLTWVSPNIAARFLDNVPSHCSAKIVTLVASPHSSYDACEVTSALSALSITATENNLANDEHALANLLRSLTLPNVERLEFIDEGHGFYFPVEPFISMLGRSQSFCTDILHLKLDNYSISDVDLLKILRHLHALTFLTLKEARNVDAGRPLTEQFFYSLDHSNSANSALDDRYKCVIPKLTCIELQLESRPHPWHALNVFLTSRLPPVNDAALSHVAPLRSAHISVEHWAWADVADFWTDEFCKHRLQGLDITSTSSSILDSQTFFALRSVKHRLNLLDVLDCYVTDDVDLGTHYSADGLFTTAAPFSEQGDLRRTIWLLVIPRSSAPDVSRAVH</sequence>
<evidence type="ECO:0008006" key="3">
    <source>
        <dbReference type="Google" id="ProtNLM"/>
    </source>
</evidence>
<evidence type="ECO:0000313" key="1">
    <source>
        <dbReference type="EMBL" id="KIK50168.1"/>
    </source>
</evidence>
<accession>A0A0D0C621</accession>
<dbReference type="Proteomes" id="UP000053593">
    <property type="component" value="Unassembled WGS sequence"/>
</dbReference>
<name>A0A0D0C621_9AGAR</name>
<dbReference type="HOGENOM" id="CLU_593196_0_0_1"/>
<keyword evidence="2" id="KW-1185">Reference proteome</keyword>
<dbReference type="OrthoDB" id="3060319at2759"/>
<gene>
    <name evidence="1" type="ORF">GYMLUDRAFT_253220</name>
</gene>
<dbReference type="AlphaFoldDB" id="A0A0D0C621"/>
<dbReference type="Gene3D" id="3.80.10.10">
    <property type="entry name" value="Ribonuclease Inhibitor"/>
    <property type="match status" value="1"/>
</dbReference>
<dbReference type="Gene3D" id="1.20.1280.50">
    <property type="match status" value="1"/>
</dbReference>
<dbReference type="EMBL" id="KN834924">
    <property type="protein sequence ID" value="KIK50168.1"/>
    <property type="molecule type" value="Genomic_DNA"/>
</dbReference>
<dbReference type="InterPro" id="IPR032675">
    <property type="entry name" value="LRR_dom_sf"/>
</dbReference>
<reference evidence="1 2" key="1">
    <citation type="submission" date="2014-04" db="EMBL/GenBank/DDBJ databases">
        <title>Evolutionary Origins and Diversification of the Mycorrhizal Mutualists.</title>
        <authorList>
            <consortium name="DOE Joint Genome Institute"/>
            <consortium name="Mycorrhizal Genomics Consortium"/>
            <person name="Kohler A."/>
            <person name="Kuo A."/>
            <person name="Nagy L.G."/>
            <person name="Floudas D."/>
            <person name="Copeland A."/>
            <person name="Barry K.W."/>
            <person name="Cichocki N."/>
            <person name="Veneault-Fourrey C."/>
            <person name="LaButti K."/>
            <person name="Lindquist E.A."/>
            <person name="Lipzen A."/>
            <person name="Lundell T."/>
            <person name="Morin E."/>
            <person name="Murat C."/>
            <person name="Riley R."/>
            <person name="Ohm R."/>
            <person name="Sun H."/>
            <person name="Tunlid A."/>
            <person name="Henrissat B."/>
            <person name="Grigoriev I.V."/>
            <person name="Hibbett D.S."/>
            <person name="Martin F."/>
        </authorList>
    </citation>
    <scope>NUCLEOTIDE SEQUENCE [LARGE SCALE GENOMIC DNA]</scope>
    <source>
        <strain evidence="1 2">FD-317 M1</strain>
    </source>
</reference>
<proteinExistence type="predicted"/>
<organism evidence="1 2">
    <name type="scientific">Collybiopsis luxurians FD-317 M1</name>
    <dbReference type="NCBI Taxonomy" id="944289"/>
    <lineage>
        <taxon>Eukaryota</taxon>
        <taxon>Fungi</taxon>
        <taxon>Dikarya</taxon>
        <taxon>Basidiomycota</taxon>
        <taxon>Agaricomycotina</taxon>
        <taxon>Agaricomycetes</taxon>
        <taxon>Agaricomycetidae</taxon>
        <taxon>Agaricales</taxon>
        <taxon>Marasmiineae</taxon>
        <taxon>Omphalotaceae</taxon>
        <taxon>Collybiopsis</taxon>
        <taxon>Collybiopsis luxurians</taxon>
    </lineage>
</organism>
<protein>
    <recommendedName>
        <fullName evidence="3">F-box domain-containing protein</fullName>
    </recommendedName>
</protein>
<evidence type="ECO:0000313" key="2">
    <source>
        <dbReference type="Proteomes" id="UP000053593"/>
    </source>
</evidence>